<comment type="caution">
    <text evidence="2">The sequence shown here is derived from an EMBL/GenBank/DDBJ whole genome shotgun (WGS) entry which is preliminary data.</text>
</comment>
<protein>
    <submittedName>
        <fullName evidence="2">Phage portal protein</fullName>
    </submittedName>
</protein>
<dbReference type="AlphaFoldDB" id="A0A923LWT3"/>
<evidence type="ECO:0000313" key="2">
    <source>
        <dbReference type="EMBL" id="MBC5726624.1"/>
    </source>
</evidence>
<dbReference type="Proteomes" id="UP000606499">
    <property type="component" value="Unassembled WGS sequence"/>
</dbReference>
<evidence type="ECO:0000256" key="1">
    <source>
        <dbReference type="SAM" id="MobiDB-lite"/>
    </source>
</evidence>
<reference evidence="2" key="1">
    <citation type="submission" date="2020-08" db="EMBL/GenBank/DDBJ databases">
        <title>Genome public.</title>
        <authorList>
            <person name="Liu C."/>
            <person name="Sun Q."/>
        </authorList>
    </citation>
    <scope>NUCLEOTIDE SEQUENCE</scope>
    <source>
        <strain evidence="2">NSJ-28</strain>
    </source>
</reference>
<dbReference type="EMBL" id="JACOPL010000021">
    <property type="protein sequence ID" value="MBC5726624.1"/>
    <property type="molecule type" value="Genomic_DNA"/>
</dbReference>
<feature type="compositionally biased region" description="Basic and acidic residues" evidence="1">
    <location>
        <begin position="423"/>
        <end position="433"/>
    </location>
</feature>
<dbReference type="InterPro" id="IPR006428">
    <property type="entry name" value="Portal_SPP1-type"/>
</dbReference>
<accession>A0A923LWT3</accession>
<evidence type="ECO:0000313" key="3">
    <source>
        <dbReference type="Proteomes" id="UP000606499"/>
    </source>
</evidence>
<proteinExistence type="predicted"/>
<gene>
    <name evidence="2" type="ORF">H8S45_14305</name>
</gene>
<dbReference type="NCBIfam" id="TIGR01538">
    <property type="entry name" value="portal_SPP1"/>
    <property type="match status" value="1"/>
</dbReference>
<sequence>MEVNSRTIQFLLEGHGKFITQAECARQYFANHNKIKDDTGVLQRQVEAEQEVGNPLRMADNRISHNWHNLLVTQKVSYALSFPPTFDLGDKTSNSRIAEVLGDQYTGTAVQLGLDASNISVGWLHYWRGEDGGFRYHTVDPVQIIPVFSGTLDSDLVAVLRCYTLLDPEKAQYMQVCEFWDDTRVRFYRQNTYGKYAYFDYPELGREMVHGLGTVPFIPFYNNAQHMGDLPLYKDLIDAYDKVVSGFANDMEDVQEIIFVLKNYGGEDKTEFVQDLRQSKVIKVEADGGVDTIRAEIPHEARGEFLDRVRRQIFVSGMGVDPDPERFGDSSGVALKYLYSLLELKAGMMETQFRTGFAELVRAICRVEGMAEPAKIIQTWTRNMVQNDLETAQIAAQSVGVISDQTIVKNHPWVDDAEAELKQMKKEKEEAAKEQPQFQFPTQAINGQQDGDPVNGDGSE</sequence>
<keyword evidence="3" id="KW-1185">Reference proteome</keyword>
<dbReference type="Pfam" id="PF05133">
    <property type="entry name" value="SPP1_portal"/>
    <property type="match status" value="1"/>
</dbReference>
<feature type="region of interest" description="Disordered" evidence="1">
    <location>
        <begin position="423"/>
        <end position="460"/>
    </location>
</feature>
<name>A0A923LWT3_9FIRM</name>
<dbReference type="InterPro" id="IPR021145">
    <property type="entry name" value="Portal_protein_SPP1_Gp6-like"/>
</dbReference>
<organism evidence="2 3">
    <name type="scientific">Agathobaculum faecis</name>
    <dbReference type="NCBI Taxonomy" id="2763013"/>
    <lineage>
        <taxon>Bacteria</taxon>
        <taxon>Bacillati</taxon>
        <taxon>Bacillota</taxon>
        <taxon>Clostridia</taxon>
        <taxon>Eubacteriales</taxon>
        <taxon>Butyricicoccaceae</taxon>
        <taxon>Agathobaculum</taxon>
    </lineage>
</organism>
<feature type="compositionally biased region" description="Polar residues" evidence="1">
    <location>
        <begin position="436"/>
        <end position="449"/>
    </location>
</feature>